<dbReference type="RefSeq" id="WP_376980875.1">
    <property type="nucleotide sequence ID" value="NZ_JBHLSV010000013.1"/>
</dbReference>
<comment type="caution">
    <text evidence="2">The sequence shown here is derived from an EMBL/GenBank/DDBJ whole genome shotgun (WGS) entry which is preliminary data.</text>
</comment>
<dbReference type="PANTHER" id="PTHR40254:SF1">
    <property type="entry name" value="BLR0577 PROTEIN"/>
    <property type="match status" value="1"/>
</dbReference>
<proteinExistence type="predicted"/>
<dbReference type="SUPFAM" id="SSF51905">
    <property type="entry name" value="FAD/NAD(P)-binding domain"/>
    <property type="match status" value="1"/>
</dbReference>
<dbReference type="PANTHER" id="PTHR40254">
    <property type="entry name" value="BLR0577 PROTEIN"/>
    <property type="match status" value="1"/>
</dbReference>
<dbReference type="Pfam" id="PF13454">
    <property type="entry name" value="NAD_binding_9"/>
    <property type="match status" value="1"/>
</dbReference>
<evidence type="ECO:0000259" key="1">
    <source>
        <dbReference type="Pfam" id="PF13454"/>
    </source>
</evidence>
<dbReference type="Proteomes" id="UP001589793">
    <property type="component" value="Unassembled WGS sequence"/>
</dbReference>
<dbReference type="Gene3D" id="3.50.50.60">
    <property type="entry name" value="FAD/NAD(P)-binding domain"/>
    <property type="match status" value="1"/>
</dbReference>
<dbReference type="InterPro" id="IPR038732">
    <property type="entry name" value="HpyO/CreE_NAD-binding"/>
</dbReference>
<feature type="domain" description="FAD-dependent urate hydroxylase HpyO/Asp monooxygenase CreE-like FAD/NAD(P)-binding" evidence="1">
    <location>
        <begin position="19"/>
        <end position="175"/>
    </location>
</feature>
<protein>
    <submittedName>
        <fullName evidence="2">FAD/NAD(P)-binding protein</fullName>
    </submittedName>
</protein>
<dbReference type="EMBL" id="JBHLSV010000013">
    <property type="protein sequence ID" value="MFC0674615.1"/>
    <property type="molecule type" value="Genomic_DNA"/>
</dbReference>
<accession>A0ABV6RCA8</accession>
<dbReference type="InterPro" id="IPR036188">
    <property type="entry name" value="FAD/NAD-bd_sf"/>
</dbReference>
<evidence type="ECO:0000313" key="2">
    <source>
        <dbReference type="EMBL" id="MFC0674615.1"/>
    </source>
</evidence>
<name>A0ABV6RCA8_9MICO</name>
<keyword evidence="3" id="KW-1185">Reference proteome</keyword>
<reference evidence="2 3" key="1">
    <citation type="submission" date="2024-09" db="EMBL/GenBank/DDBJ databases">
        <authorList>
            <person name="Sun Q."/>
            <person name="Mori K."/>
        </authorList>
    </citation>
    <scope>NUCLEOTIDE SEQUENCE [LARGE SCALE GENOMIC DNA]</scope>
    <source>
        <strain evidence="2 3">CICC 10874</strain>
    </source>
</reference>
<gene>
    <name evidence="2" type="ORF">ACFFF6_11675</name>
</gene>
<dbReference type="InterPro" id="IPR052189">
    <property type="entry name" value="L-asp_N-monooxygenase_NS-form"/>
</dbReference>
<sequence length="531" mass="56928">MSRAVDAPVPARRYRWDLAVVGGGPRALAALADLDTALHAAGTTAPLRVIVIDPGTPGAGAVWDPDLPPHLRMNVDAGIVDMSCPAVPEDFREFERRTRPGVPRDPFPPRARIGRYLAWAFARLRDSPRLALEHLRARVAEVRRAEPGTWLLEAQPLRGPALPVRSREVLLCTGHADAGGVPHGGLVADEDRLGAGAEVSVIGAALTGFDVVLDLTEGRGGRWTAAPGTDLEYVRSGREPARIRLVSRSGEIMLPKPDGPQDLVRELVGASTTALHGCADADEDWWRVLAEATAALAGAHGVRATSAQALDRLEAPASREDLAQQLRHGLACARPGGGTDLAWWWGRVWSAGYADIIASLERRPRSPRTWPVWRRRAARLERWAFGPSRRTAQKLLALAEAGLLAAGREAAAGSPEIWAVTAPPGVLELPRPFTNASCPPRSGDPLWDRLLRRGDVHVRPGERGVLTAPDGTCLTAEGRPVAGLAALGRPTEDPVIGHDTLNRALHHDSRRWAAARAAALARTHAPTPTRG</sequence>
<organism evidence="2 3">
    <name type="scientific">Brachybacterium hainanense</name>
    <dbReference type="NCBI Taxonomy" id="1541174"/>
    <lineage>
        <taxon>Bacteria</taxon>
        <taxon>Bacillati</taxon>
        <taxon>Actinomycetota</taxon>
        <taxon>Actinomycetes</taxon>
        <taxon>Micrococcales</taxon>
        <taxon>Dermabacteraceae</taxon>
        <taxon>Brachybacterium</taxon>
    </lineage>
</organism>
<evidence type="ECO:0000313" key="3">
    <source>
        <dbReference type="Proteomes" id="UP001589793"/>
    </source>
</evidence>